<gene>
    <name evidence="3" type="ORF">M441DRAFT_29301</name>
</gene>
<evidence type="ECO:0000313" key="4">
    <source>
        <dbReference type="Proteomes" id="UP000240493"/>
    </source>
</evidence>
<dbReference type="OrthoDB" id="3477286at2759"/>
<feature type="compositionally biased region" description="Polar residues" evidence="1">
    <location>
        <begin position="644"/>
        <end position="653"/>
    </location>
</feature>
<dbReference type="PANTHER" id="PTHR24148:SF64">
    <property type="entry name" value="HETEROKARYON INCOMPATIBILITY DOMAIN-CONTAINING PROTEIN"/>
    <property type="match status" value="1"/>
</dbReference>
<accession>A0A2T3Z2G8</accession>
<sequence>MAQVLNGTLQGDDLLAATYRQGTLEWNLKNESLPLPTVRVQRQDAHYHVRALWHKAMGAVSPNKKKLQIGSQFRYSKLEKGEIRILSIHPGKDEDPLRATLFKRKLEDVRGGYEALSYTWGNPKEKPLDKIMIRDLDAELPQTVNMKTVVQTAVVKSVGGAPFSIRNNLYRALMRLRKMTDSHVNIWVDAICIDQSDSGHREKEQQLAMMAQIYNYASHVCIWLGDGLEHAEGAFSLVRDIMNFKKFDTKVQSSDTKENWIQLIEIMKAAWFSRRWIIQEVALSKSASLHCANQVVHWDDFADAVSLLLEKIHVLRAKFDEEIFEDVETTSASILIQCLDNICHKSFTGDVLAKLLDLETLVSTLLGFQATSPRDTIYSVLSLANDPPSEDEPWAEIHSEQLESNWRNDHDVPLSKDDLRELKRKIALLPNYTISTRDVFIAFVTRSIYKSKSLDIICRHWAPNVTDDKFSEKVPMPSWISNIYKAPFGGPDSSKGRQNGQNFVAYLPHDRRKRYRACGSYSAEFSMALDPFLLSTDGPSLRKSMNRNRAHSLRAQFSLQPLSSPHPTTVLSPVENRSTWIDRFPKLQISVTNGLSTPPSPTVVESPLSQETNRIGSTPAVTLSDPSGETTGISPAIRPEIPRSSRNSVSGNMKSRRNSIRLVPSDVERKYQLSGVIKVGGLVLGKIKYQSDVMRGGIIPGEWVTRLGWRAEEKKNKVPDTLWRLLVADRAAGGGKPPSWYQRACLHGLVDPRVSDNEGNIHSVTPPNRKISEMTTEYFHRVETVVWNRRLFEAEADVSHLSDVQVLTPETKQAMIIFCKDIRSGSASGPKSLFGLAPKEAEEGDLVCILFGCTVPVILRPIEDLGLYKLVGEAYVHGVMDGEAMISSEVVDEMRIDFQIC</sequence>
<protein>
    <recommendedName>
        <fullName evidence="2">Heterokaryon incompatibility domain-containing protein</fullName>
    </recommendedName>
</protein>
<feature type="domain" description="Heterokaryon incompatibility" evidence="2">
    <location>
        <begin position="113"/>
        <end position="280"/>
    </location>
</feature>
<proteinExistence type="predicted"/>
<evidence type="ECO:0000256" key="1">
    <source>
        <dbReference type="SAM" id="MobiDB-lite"/>
    </source>
</evidence>
<dbReference type="InterPro" id="IPR052895">
    <property type="entry name" value="HetReg/Transcr_Mod"/>
</dbReference>
<name>A0A2T3Z2G8_TRIA4</name>
<dbReference type="PANTHER" id="PTHR24148">
    <property type="entry name" value="ANKYRIN REPEAT DOMAIN-CONTAINING PROTEIN 39 HOMOLOG-RELATED"/>
    <property type="match status" value="1"/>
</dbReference>
<evidence type="ECO:0000313" key="3">
    <source>
        <dbReference type="EMBL" id="PTB38997.1"/>
    </source>
</evidence>
<dbReference type="STRING" id="1042311.A0A2T3Z2G8"/>
<reference evidence="3 4" key="1">
    <citation type="submission" date="2016-07" db="EMBL/GenBank/DDBJ databases">
        <title>Multiple horizontal gene transfer events from other fungi enriched the ability of initially mycotrophic Trichoderma (Ascomycota) to feed on dead plant biomass.</title>
        <authorList>
            <consortium name="DOE Joint Genome Institute"/>
            <person name="Aerts A."/>
            <person name="Atanasova L."/>
            <person name="Chenthamara K."/>
            <person name="Zhang J."/>
            <person name="Grujic M."/>
            <person name="Henrissat B."/>
            <person name="Kuo A."/>
            <person name="Salamov A."/>
            <person name="Lipzen A."/>
            <person name="Labutti K."/>
            <person name="Barry K."/>
            <person name="Miao Y."/>
            <person name="Rahimi M.J."/>
            <person name="Shen Q."/>
            <person name="Grigoriev I.V."/>
            <person name="Kubicek C.P."/>
            <person name="Druzhinina I.S."/>
        </authorList>
    </citation>
    <scope>NUCLEOTIDE SEQUENCE [LARGE SCALE GENOMIC DNA]</scope>
    <source>
        <strain evidence="3 4">CBS 433.97</strain>
    </source>
</reference>
<dbReference type="Pfam" id="PF06985">
    <property type="entry name" value="HET"/>
    <property type="match status" value="1"/>
</dbReference>
<keyword evidence="4" id="KW-1185">Reference proteome</keyword>
<evidence type="ECO:0000259" key="2">
    <source>
        <dbReference type="Pfam" id="PF06985"/>
    </source>
</evidence>
<dbReference type="InterPro" id="IPR010730">
    <property type="entry name" value="HET"/>
</dbReference>
<dbReference type="Pfam" id="PF26639">
    <property type="entry name" value="Het-6_barrel"/>
    <property type="match status" value="1"/>
</dbReference>
<organism evidence="3 4">
    <name type="scientific">Trichoderma asperellum (strain ATCC 204424 / CBS 433.97 / NBRC 101777)</name>
    <dbReference type="NCBI Taxonomy" id="1042311"/>
    <lineage>
        <taxon>Eukaryota</taxon>
        <taxon>Fungi</taxon>
        <taxon>Dikarya</taxon>
        <taxon>Ascomycota</taxon>
        <taxon>Pezizomycotina</taxon>
        <taxon>Sordariomycetes</taxon>
        <taxon>Hypocreomycetidae</taxon>
        <taxon>Hypocreales</taxon>
        <taxon>Hypocreaceae</taxon>
        <taxon>Trichoderma</taxon>
    </lineage>
</organism>
<dbReference type="EMBL" id="KZ679265">
    <property type="protein sequence ID" value="PTB38997.1"/>
    <property type="molecule type" value="Genomic_DNA"/>
</dbReference>
<feature type="region of interest" description="Disordered" evidence="1">
    <location>
        <begin position="592"/>
        <end position="656"/>
    </location>
</feature>
<feature type="compositionally biased region" description="Polar residues" evidence="1">
    <location>
        <begin position="610"/>
        <end position="633"/>
    </location>
</feature>
<dbReference type="Proteomes" id="UP000240493">
    <property type="component" value="Unassembled WGS sequence"/>
</dbReference>
<dbReference type="AlphaFoldDB" id="A0A2T3Z2G8"/>